<evidence type="ECO:0008006" key="4">
    <source>
        <dbReference type="Google" id="ProtNLM"/>
    </source>
</evidence>
<evidence type="ECO:0000313" key="2">
    <source>
        <dbReference type="EMBL" id="SEK97747.1"/>
    </source>
</evidence>
<keyword evidence="3" id="KW-1185">Reference proteome</keyword>
<organism evidence="2 3">
    <name type="scientific">Stigmatella aurantiaca</name>
    <dbReference type="NCBI Taxonomy" id="41"/>
    <lineage>
        <taxon>Bacteria</taxon>
        <taxon>Pseudomonadati</taxon>
        <taxon>Myxococcota</taxon>
        <taxon>Myxococcia</taxon>
        <taxon>Myxococcales</taxon>
        <taxon>Cystobacterineae</taxon>
        <taxon>Archangiaceae</taxon>
        <taxon>Stigmatella</taxon>
    </lineage>
</organism>
<dbReference type="EMBL" id="FOAP01000003">
    <property type="protein sequence ID" value="SEK97747.1"/>
    <property type="molecule type" value="Genomic_DNA"/>
</dbReference>
<dbReference type="AlphaFoldDB" id="A0A1H7LH96"/>
<evidence type="ECO:0000256" key="1">
    <source>
        <dbReference type="SAM" id="SignalP"/>
    </source>
</evidence>
<dbReference type="SUPFAM" id="SSF69318">
    <property type="entry name" value="Integrin alpha N-terminal domain"/>
    <property type="match status" value="1"/>
</dbReference>
<evidence type="ECO:0000313" key="3">
    <source>
        <dbReference type="Proteomes" id="UP000182719"/>
    </source>
</evidence>
<gene>
    <name evidence="2" type="ORF">SAMN05444354_103226</name>
</gene>
<accession>A0A1H7LH96</accession>
<feature type="chain" id="PRO_5010172820" description="SH3 domain-containing protein" evidence="1">
    <location>
        <begin position="23"/>
        <end position="239"/>
    </location>
</feature>
<protein>
    <recommendedName>
        <fullName evidence="4">SH3 domain-containing protein</fullName>
    </recommendedName>
</protein>
<keyword evidence="1" id="KW-0732">Signal</keyword>
<dbReference type="Proteomes" id="UP000182719">
    <property type="component" value="Unassembled WGS sequence"/>
</dbReference>
<dbReference type="RefSeq" id="WP_245768471.1">
    <property type="nucleotide sequence ID" value="NZ_FOAP01000003.1"/>
</dbReference>
<sequence>MNIPCWPAALAGLVLCPLLALAAEPTSSTSADLDGDGKPEAISLRWEEGEGTFTLKVAGKAIQGQAEDTEVHGVTVVDLDRGDKWKEVAVNMGLTDGDAHCVLYGFDGKSLKELGGVHALTETSGNGIILSDTWMGFWNRREKYVLDRKAWKLSPVPQELYYVGAEGTVKQSFALVRGRTDSAVVANVAAGSKILVLASGAPGPQGSPRWYLVKSSTGLMGWTPEKNLLDKTEGLPWAG</sequence>
<proteinExistence type="predicted"/>
<feature type="signal peptide" evidence="1">
    <location>
        <begin position="1"/>
        <end position="22"/>
    </location>
</feature>
<name>A0A1H7LH96_STIAU</name>
<reference evidence="3" key="1">
    <citation type="submission" date="2016-10" db="EMBL/GenBank/DDBJ databases">
        <authorList>
            <person name="Varghese N."/>
            <person name="Submissions S."/>
        </authorList>
    </citation>
    <scope>NUCLEOTIDE SEQUENCE [LARGE SCALE GENOMIC DNA]</scope>
    <source>
        <strain evidence="3">DSM 17044</strain>
    </source>
</reference>
<dbReference type="InterPro" id="IPR028994">
    <property type="entry name" value="Integrin_alpha_N"/>
</dbReference>